<dbReference type="Proteomes" id="UP001243623">
    <property type="component" value="Chromosome"/>
</dbReference>
<dbReference type="RefSeq" id="WP_309320439.1">
    <property type="nucleotide sequence ID" value="NZ_CP120678.1"/>
</dbReference>
<evidence type="ECO:0000313" key="2">
    <source>
        <dbReference type="Proteomes" id="UP001243623"/>
    </source>
</evidence>
<dbReference type="SUPFAM" id="SSF160719">
    <property type="entry name" value="gpW/gp25-like"/>
    <property type="match status" value="1"/>
</dbReference>
<sequence length="136" mass="15027">MDTGYLGKDMAFSTQFQTLATGDTAIVSGRNCLAQDLRHALTTPKGDLWYEPTYGVDIYKYLKNEINEVNRLSLELEIVLTIEADPRVVANSAIAKVVEWDLHSVKVKASCQPIDGSNRLNMVLGYSPNAFEGEVS</sequence>
<accession>A0A9Y2AJ50</accession>
<protein>
    <recommendedName>
        <fullName evidence="3">IraD/Gp25-like domain-containing protein</fullName>
    </recommendedName>
</protein>
<evidence type="ECO:0000313" key="1">
    <source>
        <dbReference type="EMBL" id="WIW70603.1"/>
    </source>
</evidence>
<organism evidence="1 2">
    <name type="scientific">Selenobaculum gibii</name>
    <dbReference type="NCBI Taxonomy" id="3054208"/>
    <lineage>
        <taxon>Bacteria</taxon>
        <taxon>Bacillati</taxon>
        <taxon>Bacillota</taxon>
        <taxon>Negativicutes</taxon>
        <taxon>Selenomonadales</taxon>
        <taxon>Selenomonadaceae</taxon>
        <taxon>Selenobaculum</taxon>
    </lineage>
</organism>
<dbReference type="EMBL" id="CP120678">
    <property type="protein sequence ID" value="WIW70603.1"/>
    <property type="molecule type" value="Genomic_DNA"/>
</dbReference>
<keyword evidence="2" id="KW-1185">Reference proteome</keyword>
<gene>
    <name evidence="1" type="ORF">P3F81_12065</name>
</gene>
<evidence type="ECO:0008006" key="3">
    <source>
        <dbReference type="Google" id="ProtNLM"/>
    </source>
</evidence>
<dbReference type="Gene3D" id="3.10.450.40">
    <property type="match status" value="1"/>
</dbReference>
<reference evidence="1" key="1">
    <citation type="submission" date="2023-03" db="EMBL/GenBank/DDBJ databases">
        <title>Selenobaculum gbiensis gen. nov. sp. nov., a new bacterium isolated from the gut microbiota of IBD patient.</title>
        <authorList>
            <person name="Yeo S."/>
            <person name="Park H."/>
            <person name="Huh C.S."/>
        </authorList>
    </citation>
    <scope>NUCLEOTIDE SEQUENCE</scope>
    <source>
        <strain evidence="1">ICN-92133</strain>
    </source>
</reference>
<dbReference type="AlphaFoldDB" id="A0A9Y2AJ50"/>
<dbReference type="KEGG" id="sgbi:P3F81_12065"/>
<proteinExistence type="predicted"/>
<name>A0A9Y2AJ50_9FIRM</name>